<sequence length="87" mass="9638">MMRIGTITAIPVMKASLTCEAADWPAACIRRRVRGPSEDIGLTSGGGDRKGCGIRRVRERASGRRRNRGTRPGGRWNYILRWARGGQ</sequence>
<feature type="compositionally biased region" description="Basic residues" evidence="1">
    <location>
        <begin position="52"/>
        <end position="69"/>
    </location>
</feature>
<evidence type="ECO:0000256" key="1">
    <source>
        <dbReference type="SAM" id="MobiDB-lite"/>
    </source>
</evidence>
<accession>A0A830GBH9</accession>
<proteinExistence type="predicted"/>
<evidence type="ECO:0000313" key="2">
    <source>
        <dbReference type="EMBL" id="GGN15931.1"/>
    </source>
</evidence>
<protein>
    <submittedName>
        <fullName evidence="2">Uncharacterized protein</fullName>
    </submittedName>
</protein>
<evidence type="ECO:0000313" key="3">
    <source>
        <dbReference type="Proteomes" id="UP000608850"/>
    </source>
</evidence>
<name>A0A830GBH9_9EURY</name>
<reference evidence="2 3" key="1">
    <citation type="journal article" date="2019" name="Int. J. Syst. Evol. Microbiol.">
        <title>The Global Catalogue of Microorganisms (GCM) 10K type strain sequencing project: providing services to taxonomists for standard genome sequencing and annotation.</title>
        <authorList>
            <consortium name="The Broad Institute Genomics Platform"/>
            <consortium name="The Broad Institute Genome Sequencing Center for Infectious Disease"/>
            <person name="Wu L."/>
            <person name="Ma J."/>
        </authorList>
    </citation>
    <scope>NUCLEOTIDE SEQUENCE [LARGE SCALE GENOMIC DNA]</scope>
    <source>
        <strain evidence="2 3">JCM 16331</strain>
    </source>
</reference>
<dbReference type="Proteomes" id="UP000608850">
    <property type="component" value="Unassembled WGS sequence"/>
</dbReference>
<dbReference type="EMBL" id="BMOQ01000004">
    <property type="protein sequence ID" value="GGN15931.1"/>
    <property type="molecule type" value="Genomic_DNA"/>
</dbReference>
<feature type="region of interest" description="Disordered" evidence="1">
    <location>
        <begin position="38"/>
        <end position="73"/>
    </location>
</feature>
<organism evidence="2 3">
    <name type="scientific">Halarchaeum nitratireducens</name>
    <dbReference type="NCBI Taxonomy" id="489913"/>
    <lineage>
        <taxon>Archaea</taxon>
        <taxon>Methanobacteriati</taxon>
        <taxon>Methanobacteriota</taxon>
        <taxon>Stenosarchaea group</taxon>
        <taxon>Halobacteria</taxon>
        <taxon>Halobacteriales</taxon>
        <taxon>Halobacteriaceae</taxon>
    </lineage>
</organism>
<dbReference type="AlphaFoldDB" id="A0A830GBH9"/>
<comment type="caution">
    <text evidence="2">The sequence shown here is derived from an EMBL/GenBank/DDBJ whole genome shotgun (WGS) entry which is preliminary data.</text>
</comment>
<keyword evidence="3" id="KW-1185">Reference proteome</keyword>
<gene>
    <name evidence="2" type="ORF">GCM10009021_15510</name>
</gene>